<dbReference type="EnsemblMetazoa" id="XM_024228435.1">
    <property type="protein sequence ID" value="XP_024084203.1"/>
    <property type="gene ID" value="LOC106671268"/>
</dbReference>
<sequence>MIRYITRFSIIALHLLLVEVQCEHAETDESFTFEEFKRHPRETNVVNFVRLLVMRLIYGFAQMLGFGESISEVGDGIFVPPGADDYYFDGDDDFKDDGDYY</sequence>
<dbReference type="OMA" id="AHIRKCI"/>
<reference evidence="2" key="1">
    <citation type="submission" date="2022-01" db="UniProtKB">
        <authorList>
            <consortium name="EnsemblMetazoa"/>
        </authorList>
    </citation>
    <scope>IDENTIFICATION</scope>
</reference>
<keyword evidence="3" id="KW-1185">Reference proteome</keyword>
<feature type="signal peptide" evidence="1">
    <location>
        <begin position="1"/>
        <end position="22"/>
    </location>
</feature>
<proteinExistence type="predicted"/>
<dbReference type="Proteomes" id="UP000494040">
    <property type="component" value="Unassembled WGS sequence"/>
</dbReference>
<organism evidence="2 3">
    <name type="scientific">Cimex lectularius</name>
    <name type="common">Bed bug</name>
    <name type="synonym">Acanthia lectularia</name>
    <dbReference type="NCBI Taxonomy" id="79782"/>
    <lineage>
        <taxon>Eukaryota</taxon>
        <taxon>Metazoa</taxon>
        <taxon>Ecdysozoa</taxon>
        <taxon>Arthropoda</taxon>
        <taxon>Hexapoda</taxon>
        <taxon>Insecta</taxon>
        <taxon>Pterygota</taxon>
        <taxon>Neoptera</taxon>
        <taxon>Paraneoptera</taxon>
        <taxon>Hemiptera</taxon>
        <taxon>Heteroptera</taxon>
        <taxon>Panheteroptera</taxon>
        <taxon>Cimicomorpha</taxon>
        <taxon>Cimicidae</taxon>
        <taxon>Cimex</taxon>
    </lineage>
</organism>
<name>A0A8I6SRZ5_CIMLE</name>
<dbReference type="OrthoDB" id="8196230at2759"/>
<dbReference type="KEGG" id="clec:106671268"/>
<dbReference type="AlphaFoldDB" id="A0A8I6SRZ5"/>
<dbReference type="RefSeq" id="XP_024084202.1">
    <property type="nucleotide sequence ID" value="XM_024228434.1"/>
</dbReference>
<accession>A0A8I6SRZ5</accession>
<dbReference type="RefSeq" id="XP_024084203.1">
    <property type="nucleotide sequence ID" value="XM_024228435.1"/>
</dbReference>
<protein>
    <submittedName>
        <fullName evidence="2">Uncharacterized protein</fullName>
    </submittedName>
</protein>
<dbReference type="EnsemblMetazoa" id="XM_024228434.1">
    <property type="protein sequence ID" value="XP_024084202.1"/>
    <property type="gene ID" value="LOC106671268"/>
</dbReference>
<evidence type="ECO:0000256" key="1">
    <source>
        <dbReference type="SAM" id="SignalP"/>
    </source>
</evidence>
<keyword evidence="1" id="KW-0732">Signal</keyword>
<dbReference type="GeneID" id="106671268"/>
<evidence type="ECO:0000313" key="3">
    <source>
        <dbReference type="Proteomes" id="UP000494040"/>
    </source>
</evidence>
<evidence type="ECO:0000313" key="2">
    <source>
        <dbReference type="EnsemblMetazoa" id="XP_024084203.1"/>
    </source>
</evidence>
<feature type="chain" id="PRO_5036432564" evidence="1">
    <location>
        <begin position="23"/>
        <end position="101"/>
    </location>
</feature>